<feature type="compositionally biased region" description="Polar residues" evidence="1">
    <location>
        <begin position="237"/>
        <end position="247"/>
    </location>
</feature>
<feature type="region of interest" description="Disordered" evidence="1">
    <location>
        <begin position="190"/>
        <end position="351"/>
    </location>
</feature>
<name>A8NGY1_COPC7</name>
<dbReference type="OMA" id="WEAHIMR"/>
<dbReference type="OrthoDB" id="10661876at2759"/>
<dbReference type="EMBL" id="AACS02000002">
    <property type="protein sequence ID" value="EAU88172.1"/>
    <property type="molecule type" value="Genomic_DNA"/>
</dbReference>
<feature type="compositionally biased region" description="Polar residues" evidence="1">
    <location>
        <begin position="313"/>
        <end position="324"/>
    </location>
</feature>
<dbReference type="KEGG" id="cci:CC1G_03844"/>
<gene>
    <name evidence="2" type="ORF">CC1G_03844</name>
</gene>
<feature type="region of interest" description="Disordered" evidence="1">
    <location>
        <begin position="366"/>
        <end position="399"/>
    </location>
</feature>
<protein>
    <recommendedName>
        <fullName evidence="4">NYN domain-containing protein</fullName>
    </recommendedName>
</protein>
<keyword evidence="3" id="KW-1185">Reference proteome</keyword>
<accession>A8NGY1</accession>
<dbReference type="AlphaFoldDB" id="A8NGY1"/>
<reference evidence="2 3" key="1">
    <citation type="journal article" date="2010" name="Proc. Natl. Acad. Sci. U.S.A.">
        <title>Insights into evolution of multicellular fungi from the assembled chromosomes of the mushroom Coprinopsis cinerea (Coprinus cinereus).</title>
        <authorList>
            <person name="Stajich J.E."/>
            <person name="Wilke S.K."/>
            <person name="Ahren D."/>
            <person name="Au C.H."/>
            <person name="Birren B.W."/>
            <person name="Borodovsky M."/>
            <person name="Burns C."/>
            <person name="Canback B."/>
            <person name="Casselton L.A."/>
            <person name="Cheng C.K."/>
            <person name="Deng J."/>
            <person name="Dietrich F.S."/>
            <person name="Fargo D.C."/>
            <person name="Farman M.L."/>
            <person name="Gathman A.C."/>
            <person name="Goldberg J."/>
            <person name="Guigo R."/>
            <person name="Hoegger P.J."/>
            <person name="Hooker J.B."/>
            <person name="Huggins A."/>
            <person name="James T.Y."/>
            <person name="Kamada T."/>
            <person name="Kilaru S."/>
            <person name="Kodira C."/>
            <person name="Kues U."/>
            <person name="Kupfer D."/>
            <person name="Kwan H.S."/>
            <person name="Lomsadze A."/>
            <person name="Li W."/>
            <person name="Lilly W.W."/>
            <person name="Ma L.J."/>
            <person name="Mackey A.J."/>
            <person name="Manning G."/>
            <person name="Martin F."/>
            <person name="Muraguchi H."/>
            <person name="Natvig D.O."/>
            <person name="Palmerini H."/>
            <person name="Ramesh M.A."/>
            <person name="Rehmeyer C.J."/>
            <person name="Roe B.A."/>
            <person name="Shenoy N."/>
            <person name="Stanke M."/>
            <person name="Ter-Hovhannisyan V."/>
            <person name="Tunlid A."/>
            <person name="Velagapudi R."/>
            <person name="Vision T.J."/>
            <person name="Zeng Q."/>
            <person name="Zolan M.E."/>
            <person name="Pukkila P.J."/>
        </authorList>
    </citation>
    <scope>NUCLEOTIDE SEQUENCE [LARGE SCALE GENOMIC DNA]</scope>
    <source>
        <strain evidence="3">Okayama-7 / 130 / ATCC MYA-4618 / FGSC 9003</strain>
    </source>
</reference>
<dbReference type="GeneID" id="6010125"/>
<proteinExistence type="predicted"/>
<dbReference type="VEuPathDB" id="FungiDB:CC1G_03844"/>
<dbReference type="InParanoid" id="A8NGY1"/>
<evidence type="ECO:0008006" key="4">
    <source>
        <dbReference type="Google" id="ProtNLM"/>
    </source>
</evidence>
<dbReference type="STRING" id="240176.A8NGY1"/>
<evidence type="ECO:0000313" key="3">
    <source>
        <dbReference type="Proteomes" id="UP000001861"/>
    </source>
</evidence>
<dbReference type="Proteomes" id="UP000001861">
    <property type="component" value="Unassembled WGS sequence"/>
</dbReference>
<evidence type="ECO:0000256" key="1">
    <source>
        <dbReference type="SAM" id="MobiDB-lite"/>
    </source>
</evidence>
<feature type="compositionally biased region" description="Low complexity" evidence="1">
    <location>
        <begin position="190"/>
        <end position="202"/>
    </location>
</feature>
<organism evidence="2 3">
    <name type="scientific">Coprinopsis cinerea (strain Okayama-7 / 130 / ATCC MYA-4618 / FGSC 9003)</name>
    <name type="common">Inky cap fungus</name>
    <name type="synonym">Hormographiella aspergillata</name>
    <dbReference type="NCBI Taxonomy" id="240176"/>
    <lineage>
        <taxon>Eukaryota</taxon>
        <taxon>Fungi</taxon>
        <taxon>Dikarya</taxon>
        <taxon>Basidiomycota</taxon>
        <taxon>Agaricomycotina</taxon>
        <taxon>Agaricomycetes</taxon>
        <taxon>Agaricomycetidae</taxon>
        <taxon>Agaricales</taxon>
        <taxon>Agaricineae</taxon>
        <taxon>Psathyrellaceae</taxon>
        <taxon>Coprinopsis</taxon>
    </lineage>
</organism>
<dbReference type="RefSeq" id="XP_001833627.1">
    <property type="nucleotide sequence ID" value="XM_001833575.1"/>
</dbReference>
<feature type="region of interest" description="Disordered" evidence="1">
    <location>
        <begin position="450"/>
        <end position="498"/>
    </location>
</feature>
<evidence type="ECO:0000313" key="2">
    <source>
        <dbReference type="EMBL" id="EAU88172.1"/>
    </source>
</evidence>
<comment type="caution">
    <text evidence="2">The sequence shown here is derived from an EMBL/GenBank/DDBJ whole genome shotgun (WGS) entry which is preliminary data.</text>
</comment>
<sequence>MVTRVSVYWDASAQVALDVSALDAVSSVFDVAKAHGLIQSFRLYVDRQNSGSFTVESKSELQASGVSIVEVAAEGRAGASAKMMLADAFLHGLTCVTAFALIFVSADPDIMYGLSLLKLQGIRTILLTPRNAHRNLVQRAYCELPLLEQQDISMLPTVSVDHPGAAAAEPSTRHSQNGSIVASHLTNESISSSSSYSPSLVSQAAGDGPSHEDQQPQWKGKGKTTQFSTHACGRDTPSISRRTSVSSFYKPPTGMFERGSSPSPSPSPISQRSEFIVVNKTSEATDSPTRRVPGTPPDLSPAYEHPRLPSIPQPLSNVTTSANSAVDDAPVSAKKSLKLQTPDPESIEPVGSFTHSLNTSALKPKAIPTVSNKPRVTPLKDPKPAPGSPSAAAEKSRAPVSPIPVAASKAAPLPALVAPPLAPRPIHSAPPSSPFTFSHPVPAPVRTSFGEAPSPAQDAVGIVSRPAPKPAAVSTSRDPFTSFTQTPKPPTSSSPVSKPVPVALAKIEAGPSVSGSGMAQKIQKPPHRRYRLLIDILRESRARGETFMRRVDMFNALKRKNPNFIRDCDLADVKGPVVNYLNWAYSAGIIMSNKGDVVLHPDYY</sequence>